<organism evidence="1 2">
    <name type="scientific">Methylobacterium iners</name>
    <dbReference type="NCBI Taxonomy" id="418707"/>
    <lineage>
        <taxon>Bacteria</taxon>
        <taxon>Pseudomonadati</taxon>
        <taxon>Pseudomonadota</taxon>
        <taxon>Alphaproteobacteria</taxon>
        <taxon>Hyphomicrobiales</taxon>
        <taxon>Methylobacteriaceae</taxon>
        <taxon>Methylobacterium</taxon>
    </lineage>
</organism>
<evidence type="ECO:0000313" key="1">
    <source>
        <dbReference type="EMBL" id="GJD92980.1"/>
    </source>
</evidence>
<accession>A0ABQ4RRL3</accession>
<sequence length="83" mass="9412">MHRHLAAYAAFNVFYRKQRPSLRCAVRQDQPVPLFVTSQTWAYSGTSTLEEPPSGFVPQAATEASRVTGYYFFEVLEGINPRV</sequence>
<evidence type="ECO:0000313" key="2">
    <source>
        <dbReference type="Proteomes" id="UP001055125"/>
    </source>
</evidence>
<reference evidence="1" key="2">
    <citation type="submission" date="2021-08" db="EMBL/GenBank/DDBJ databases">
        <authorList>
            <person name="Tani A."/>
            <person name="Ola A."/>
            <person name="Ogura Y."/>
            <person name="Katsura K."/>
            <person name="Hayashi T."/>
        </authorList>
    </citation>
    <scope>NUCLEOTIDE SEQUENCE</scope>
    <source>
        <strain evidence="1">DSM 19015</strain>
    </source>
</reference>
<dbReference type="RefSeq" id="WP_238242147.1">
    <property type="nucleotide sequence ID" value="NZ_BPQP01000002.1"/>
</dbReference>
<dbReference type="Proteomes" id="UP001055125">
    <property type="component" value="Unassembled WGS sequence"/>
</dbReference>
<protein>
    <submittedName>
        <fullName evidence="1">Uncharacterized protein</fullName>
    </submittedName>
</protein>
<name>A0ABQ4RRL3_9HYPH</name>
<gene>
    <name evidence="1" type="ORF">OCOJLMKI_0165</name>
</gene>
<dbReference type="EMBL" id="BPQP01000002">
    <property type="protein sequence ID" value="GJD92980.1"/>
    <property type="molecule type" value="Genomic_DNA"/>
</dbReference>
<reference evidence="1" key="1">
    <citation type="journal article" date="2021" name="Front. Microbiol.">
        <title>Comprehensive Comparative Genomics and Phenotyping of Methylobacterium Species.</title>
        <authorList>
            <person name="Alessa O."/>
            <person name="Ogura Y."/>
            <person name="Fujitani Y."/>
            <person name="Takami H."/>
            <person name="Hayashi T."/>
            <person name="Sahin N."/>
            <person name="Tani A."/>
        </authorList>
    </citation>
    <scope>NUCLEOTIDE SEQUENCE</scope>
    <source>
        <strain evidence="1">DSM 19015</strain>
    </source>
</reference>
<proteinExistence type="predicted"/>
<keyword evidence="2" id="KW-1185">Reference proteome</keyword>
<comment type="caution">
    <text evidence="1">The sequence shown here is derived from an EMBL/GenBank/DDBJ whole genome shotgun (WGS) entry which is preliminary data.</text>
</comment>